<keyword evidence="3" id="KW-1185">Reference proteome</keyword>
<feature type="region of interest" description="Disordered" evidence="1">
    <location>
        <begin position="542"/>
        <end position="562"/>
    </location>
</feature>
<evidence type="ECO:0000313" key="2">
    <source>
        <dbReference type="EMBL" id="WMY75600.1"/>
    </source>
</evidence>
<sequence length="835" mass="93374">MTGNRLSRRFRRGSILLLGGLLSTVLPWPALATQETGSIEAVENGASSAPAAPSGEALLQSKPVHGPLTLPDSEERSVLGFYQQGETTYALFSRPDYQDDSQTYHDVIDSFTDARIVAVFFQDLDGGNRDEVVVMYEDKQGQHLRAYAASGGSYSPLAAMQAKLDTIAPALKPFTVASSRKALRALQPQDYRISYDLPADSPPEIQALLRGQLASPAQPVGYADEQGNTVKNAASALFAITRYPELTRSVTTADGQVLTYVLTQILARIDMCQDEELVFGTWKVAYMRADKAPVIFESAPEASPKPDYDGPWMQFSVNNCYALPQIRGNYAQGKRQGHWEFINTENSAVQESGDYVDDQRQGMWSEWDVPSNSDWRGQYKDNLKEGLWLLSTDSQPPVVLAWENYRNGQLNGPTERYELSASTTTQPNPLSLLYKGEYRDGKKAGHWAETHGDKREESEYLDGVLHGVQKSYNADNVLIRQSTYQQGLLEGEERRFYPSGQLAEITRYVQDQPNGEQFFFYDGKVKTGPLSQLKNWKQIAPKNPKADCDPQDRERCTPAGKPRAFSLLSGEQREYAENGRLTRLYFQTGETKVGNAYGFTKSGQLNSVTPYVNGKEQGVRTLYSTGTQQDDNRLIQVLPQWDNRVTGVSYGFDSSTDSLRAIEQACQKPDETYAGRPYRWSNAGAACGSQFYFHPNGRLKRITWKDSNWDINEISYGADGALASEQRYAGSNVFFNYRYMWSYRTVSITKQESPDTRTEKGRTFAVLIRSPSQTVGYEKSYSNGRLLDESFFTGADKYCWRRYAKDGSVERSKGPCDGLPLATQTPVTTPATPSK</sequence>
<accession>A0ABY9SFH8</accession>
<reference evidence="2 3" key="1">
    <citation type="submission" date="2023-09" db="EMBL/GenBank/DDBJ databases">
        <title>Buttiauxella selenatireducens sp. nov., isolated from the rhizosphere of Cardamine hupingshanesis.</title>
        <authorList>
            <person name="Zhang S."/>
            <person name="Xu Z."/>
            <person name="Wang H."/>
            <person name="Guo Y."/>
        </authorList>
    </citation>
    <scope>NUCLEOTIDE SEQUENCE [LARGE SCALE GENOMIC DNA]</scope>
    <source>
        <strain evidence="2 3">R73</strain>
    </source>
</reference>
<feature type="compositionally biased region" description="Basic and acidic residues" evidence="1">
    <location>
        <begin position="544"/>
        <end position="556"/>
    </location>
</feature>
<dbReference type="Pfam" id="PF07661">
    <property type="entry name" value="MORN_2"/>
    <property type="match status" value="2"/>
</dbReference>
<dbReference type="PANTHER" id="PTHR33706:SF1">
    <property type="entry name" value="TPR REPEAT PROTEIN"/>
    <property type="match status" value="1"/>
</dbReference>
<dbReference type="RefSeq" id="WP_309878029.1">
    <property type="nucleotide sequence ID" value="NZ_CP133838.1"/>
</dbReference>
<dbReference type="PANTHER" id="PTHR33706">
    <property type="entry name" value="MORN VARIANT REPEAT PROTEIN"/>
    <property type="match status" value="1"/>
</dbReference>
<protein>
    <recommendedName>
        <fullName evidence="4">MORN repeat variant</fullName>
    </recommendedName>
</protein>
<feature type="region of interest" description="Disordered" evidence="1">
    <location>
        <begin position="808"/>
        <end position="835"/>
    </location>
</feature>
<dbReference type="EMBL" id="CP133838">
    <property type="protein sequence ID" value="WMY75600.1"/>
    <property type="molecule type" value="Genomic_DNA"/>
</dbReference>
<dbReference type="Proteomes" id="UP001246690">
    <property type="component" value="Chromosome"/>
</dbReference>
<dbReference type="InterPro" id="IPR011652">
    <property type="entry name" value="MORN_2"/>
</dbReference>
<organism evidence="2 3">
    <name type="scientific">Buttiauxella selenatireducens</name>
    <dbReference type="NCBI Taxonomy" id="3073902"/>
    <lineage>
        <taxon>Bacteria</taxon>
        <taxon>Pseudomonadati</taxon>
        <taxon>Pseudomonadota</taxon>
        <taxon>Gammaproteobacteria</taxon>
        <taxon>Enterobacterales</taxon>
        <taxon>Enterobacteriaceae</taxon>
        <taxon>Buttiauxella</taxon>
    </lineage>
</organism>
<evidence type="ECO:0008006" key="4">
    <source>
        <dbReference type="Google" id="ProtNLM"/>
    </source>
</evidence>
<dbReference type="SUPFAM" id="SSF82185">
    <property type="entry name" value="Histone H3 K4-specific methyltransferase SET7/9 N-terminal domain"/>
    <property type="match status" value="2"/>
</dbReference>
<evidence type="ECO:0000313" key="3">
    <source>
        <dbReference type="Proteomes" id="UP001246690"/>
    </source>
</evidence>
<feature type="compositionally biased region" description="Low complexity" evidence="1">
    <location>
        <begin position="819"/>
        <end position="835"/>
    </location>
</feature>
<evidence type="ECO:0000256" key="1">
    <source>
        <dbReference type="SAM" id="MobiDB-lite"/>
    </source>
</evidence>
<dbReference type="Gene3D" id="2.20.110.10">
    <property type="entry name" value="Histone H3 K4-specific methyltransferase SET7/9 N-terminal domain"/>
    <property type="match status" value="2"/>
</dbReference>
<feature type="region of interest" description="Disordered" evidence="1">
    <location>
        <begin position="46"/>
        <end position="67"/>
    </location>
</feature>
<gene>
    <name evidence="2" type="ORF">RHD99_06540</name>
</gene>
<proteinExistence type="predicted"/>
<name>A0ABY9SFH8_9ENTR</name>